<dbReference type="AlphaFoldDB" id="A0A917L5B7"/>
<dbReference type="GO" id="GO:0004497">
    <property type="term" value="F:monooxygenase activity"/>
    <property type="evidence" value="ECO:0007669"/>
    <property type="project" value="UniProtKB-KW"/>
</dbReference>
<keyword evidence="5" id="KW-1185">Reference proteome</keyword>
<sequence length="183" mass="20036">MTLRRDRTSITPMGSRRIEPTEFRNVLGHLPTGVVVLAGTTTRGPVGMAANSITSVSLDPPLIAVCAARTSSTWPLIQREQRFCVSVLASHHEQVSRKFARSGTDRFAGVRWHHRATGPALDDAIAWLDCELVAEHDAGDHTIAVARVVDLASAQDGRALVFFRGQYGRFVPADLDQPRRENA</sequence>
<dbReference type="EMBL" id="BMMU01000015">
    <property type="protein sequence ID" value="GGJ43879.1"/>
    <property type="molecule type" value="Genomic_DNA"/>
</dbReference>
<reference evidence="4" key="2">
    <citation type="submission" date="2020-09" db="EMBL/GenBank/DDBJ databases">
        <authorList>
            <person name="Sun Q."/>
            <person name="Zhou Y."/>
        </authorList>
    </citation>
    <scope>NUCLEOTIDE SEQUENCE</scope>
    <source>
        <strain evidence="4">CGMCC 4.7272</strain>
    </source>
</reference>
<dbReference type="GO" id="GO:0010181">
    <property type="term" value="F:FMN binding"/>
    <property type="evidence" value="ECO:0007669"/>
    <property type="project" value="InterPro"/>
</dbReference>
<evidence type="ECO:0000313" key="4">
    <source>
        <dbReference type="EMBL" id="GGJ43879.1"/>
    </source>
</evidence>
<protein>
    <submittedName>
        <fullName evidence="4">Monooxygenase</fullName>
    </submittedName>
</protein>
<dbReference type="PANTHER" id="PTHR30466:SF11">
    <property type="entry name" value="FLAVIN-DEPENDENT MONOOXYGENASE, REDUCTASE SUBUNIT HSAB"/>
    <property type="match status" value="1"/>
</dbReference>
<dbReference type="Gene3D" id="2.30.110.10">
    <property type="entry name" value="Electron Transport, Fmn-binding Protein, Chain A"/>
    <property type="match status" value="1"/>
</dbReference>
<reference evidence="4" key="1">
    <citation type="journal article" date="2014" name="Int. J. Syst. Evol. Microbiol.">
        <title>Complete genome sequence of Corynebacterium casei LMG S-19264T (=DSM 44701T), isolated from a smear-ripened cheese.</title>
        <authorList>
            <consortium name="US DOE Joint Genome Institute (JGI-PGF)"/>
            <person name="Walter F."/>
            <person name="Albersmeier A."/>
            <person name="Kalinowski J."/>
            <person name="Ruckert C."/>
        </authorList>
    </citation>
    <scope>NUCLEOTIDE SEQUENCE</scope>
    <source>
        <strain evidence="4">CGMCC 4.7272</strain>
    </source>
</reference>
<evidence type="ECO:0000256" key="2">
    <source>
        <dbReference type="ARBA" id="ARBA00023002"/>
    </source>
</evidence>
<dbReference type="SUPFAM" id="SSF50475">
    <property type="entry name" value="FMN-binding split barrel"/>
    <property type="match status" value="1"/>
</dbReference>
<dbReference type="GO" id="GO:0042602">
    <property type="term" value="F:riboflavin reductase (NADPH) activity"/>
    <property type="evidence" value="ECO:0007669"/>
    <property type="project" value="TreeGrafter"/>
</dbReference>
<dbReference type="InterPro" id="IPR050268">
    <property type="entry name" value="NADH-dep_flavin_reductase"/>
</dbReference>
<feature type="domain" description="Flavin reductase like" evidence="3">
    <location>
        <begin position="27"/>
        <end position="169"/>
    </location>
</feature>
<accession>A0A917L5B7</accession>
<evidence type="ECO:0000256" key="1">
    <source>
        <dbReference type="ARBA" id="ARBA00008898"/>
    </source>
</evidence>
<dbReference type="SMART" id="SM00903">
    <property type="entry name" value="Flavin_Reduct"/>
    <property type="match status" value="1"/>
</dbReference>
<evidence type="ECO:0000259" key="3">
    <source>
        <dbReference type="SMART" id="SM00903"/>
    </source>
</evidence>
<name>A0A917L5B7_9ACTN</name>
<comment type="similarity">
    <text evidence="1">Belongs to the non-flavoprotein flavin reductase family.</text>
</comment>
<dbReference type="PANTHER" id="PTHR30466">
    <property type="entry name" value="FLAVIN REDUCTASE"/>
    <property type="match status" value="1"/>
</dbReference>
<dbReference type="Pfam" id="PF01613">
    <property type="entry name" value="Flavin_Reduct"/>
    <property type="match status" value="1"/>
</dbReference>
<keyword evidence="2" id="KW-0560">Oxidoreductase</keyword>
<proteinExistence type="inferred from homology"/>
<dbReference type="InterPro" id="IPR002563">
    <property type="entry name" value="Flavin_Rdtase-like_dom"/>
</dbReference>
<comment type="caution">
    <text evidence="4">The sequence shown here is derived from an EMBL/GenBank/DDBJ whole genome shotgun (WGS) entry which is preliminary data.</text>
</comment>
<evidence type="ECO:0000313" key="5">
    <source>
        <dbReference type="Proteomes" id="UP000625682"/>
    </source>
</evidence>
<keyword evidence="4" id="KW-0503">Monooxygenase</keyword>
<organism evidence="4 5">
    <name type="scientific">Streptomyces lacrimifluminis</name>
    <dbReference type="NCBI Taxonomy" id="1500077"/>
    <lineage>
        <taxon>Bacteria</taxon>
        <taxon>Bacillati</taxon>
        <taxon>Actinomycetota</taxon>
        <taxon>Actinomycetes</taxon>
        <taxon>Kitasatosporales</taxon>
        <taxon>Streptomycetaceae</taxon>
        <taxon>Streptomyces</taxon>
    </lineage>
</organism>
<dbReference type="Proteomes" id="UP000625682">
    <property type="component" value="Unassembled WGS sequence"/>
</dbReference>
<dbReference type="InterPro" id="IPR012349">
    <property type="entry name" value="Split_barrel_FMN-bd"/>
</dbReference>
<gene>
    <name evidence="4" type="primary">mmyF</name>
    <name evidence="4" type="ORF">GCM10012282_45910</name>
</gene>